<reference evidence="1 2" key="1">
    <citation type="submission" date="2018-08" db="EMBL/GenBank/DDBJ databases">
        <title>Recombination of ecologically and evolutionarily significant loci maintains genetic cohesion in the Pseudomonas syringae species complex.</title>
        <authorList>
            <person name="Dillon M."/>
            <person name="Thakur S."/>
            <person name="Almeida R.N.D."/>
            <person name="Weir B.S."/>
            <person name="Guttman D.S."/>
        </authorList>
    </citation>
    <scope>NUCLEOTIDE SEQUENCE [LARGE SCALE GENOMIC DNA]</scope>
    <source>
        <strain evidence="1 2">ICMP 6941</strain>
    </source>
</reference>
<dbReference type="AlphaFoldDB" id="A0A3M5JMC6"/>
<comment type="caution">
    <text evidence="1">The sequence shown here is derived from an EMBL/GenBank/DDBJ whole genome shotgun (WGS) entry which is preliminary data.</text>
</comment>
<protein>
    <submittedName>
        <fullName evidence="1">Uncharacterized protein</fullName>
    </submittedName>
</protein>
<dbReference type="Proteomes" id="UP000276194">
    <property type="component" value="Unassembled WGS sequence"/>
</dbReference>
<name>A0A3M5JMC6_PSEA0</name>
<sequence>MTPKEFNSTLKMATPKQLESLDQAHWRYMSLIGIVSDVLPLAEVAADKKAYPQFIKSQNGLPVFNDADCKAFMVAITGLSPEFCEAWKDKDYYELHGETVQDTIAKSGA</sequence>
<evidence type="ECO:0000313" key="1">
    <source>
        <dbReference type="EMBL" id="RMT24557.1"/>
    </source>
</evidence>
<evidence type="ECO:0000313" key="2">
    <source>
        <dbReference type="Proteomes" id="UP000276194"/>
    </source>
</evidence>
<gene>
    <name evidence="1" type="ORF">ALP52_200013</name>
</gene>
<organism evidence="1 2">
    <name type="scientific">Pseudomonas amygdali pv. mori</name>
    <dbReference type="NCBI Taxonomy" id="34065"/>
    <lineage>
        <taxon>Bacteria</taxon>
        <taxon>Pseudomonadati</taxon>
        <taxon>Pseudomonadota</taxon>
        <taxon>Gammaproteobacteria</taxon>
        <taxon>Pseudomonadales</taxon>
        <taxon>Pseudomonadaceae</taxon>
        <taxon>Pseudomonas</taxon>
        <taxon>Pseudomonas amygdali</taxon>
    </lineage>
</organism>
<dbReference type="EMBL" id="RBTD01000098">
    <property type="protein sequence ID" value="RMT24557.1"/>
    <property type="molecule type" value="Genomic_DNA"/>
</dbReference>
<dbReference type="RefSeq" id="WP_005759551.1">
    <property type="nucleotide sequence ID" value="NZ_RBTD01000098.1"/>
</dbReference>
<proteinExistence type="predicted"/>
<accession>A0A3M5JMC6</accession>